<feature type="binding site" evidence="18">
    <location>
        <begin position="78"/>
        <end position="79"/>
    </location>
    <ligand>
        <name>UDP-N-acetyl-alpha-D-glucosamine</name>
        <dbReference type="ChEBI" id="CHEBI:57705"/>
    </ligand>
</feature>
<evidence type="ECO:0000313" key="22">
    <source>
        <dbReference type="Proteomes" id="UP000516072"/>
    </source>
</evidence>
<reference evidence="21 22" key="1">
    <citation type="submission" date="2020-03" db="EMBL/GenBank/DDBJ databases">
        <authorList>
            <person name="Picone N."/>
        </authorList>
    </citation>
    <scope>NUCLEOTIDE SEQUENCE [LARGE SCALE GENOMIC DNA]</scope>
    <source>
        <strain evidence="21">NSCAC1</strain>
    </source>
</reference>
<feature type="binding site" evidence="18">
    <location>
        <position position="378"/>
    </location>
    <ligand>
        <name>acetyl-CoA</name>
        <dbReference type="ChEBI" id="CHEBI:57288"/>
    </ligand>
</feature>
<proteinExistence type="inferred from homology"/>
<feature type="binding site" evidence="18">
    <location>
        <position position="102"/>
    </location>
    <ligand>
        <name>Mg(2+)</name>
        <dbReference type="ChEBI" id="CHEBI:18420"/>
    </ligand>
</feature>
<dbReference type="InterPro" id="IPR001451">
    <property type="entry name" value="Hexapep"/>
</dbReference>
<keyword evidence="22" id="KW-1185">Reference proteome</keyword>
<evidence type="ECO:0000256" key="14">
    <source>
        <dbReference type="ARBA" id="ARBA00023316"/>
    </source>
</evidence>
<dbReference type="InterPro" id="IPR050065">
    <property type="entry name" value="GlmU-like"/>
</dbReference>
<dbReference type="EMBL" id="LR778175">
    <property type="protein sequence ID" value="CAB1277626.1"/>
    <property type="molecule type" value="Genomic_DNA"/>
</dbReference>
<comment type="pathway">
    <text evidence="18">Nucleotide-sugar biosynthesis; UDP-N-acetyl-alpha-D-glucosamine biosynthesis; UDP-N-acetyl-alpha-D-glucosamine from N-acetyl-alpha-D-glucosamine 1-phosphate: step 1/1.</text>
</comment>
<keyword evidence="5 18" id="KW-0808">Transferase</keyword>
<dbReference type="InterPro" id="IPR038009">
    <property type="entry name" value="GlmU_C_LbH"/>
</dbReference>
<dbReference type="Gene3D" id="3.90.550.10">
    <property type="entry name" value="Spore Coat Polysaccharide Biosynthesis Protein SpsA, Chain A"/>
    <property type="match status" value="1"/>
</dbReference>
<dbReference type="GO" id="GO:0009252">
    <property type="term" value="P:peptidoglycan biosynthetic process"/>
    <property type="evidence" value="ECO:0007669"/>
    <property type="project" value="UniProtKB-UniRule"/>
</dbReference>
<dbReference type="UniPathway" id="UPA00973"/>
<dbReference type="GO" id="GO:0019134">
    <property type="term" value="F:glucosamine-1-phosphate N-acetyltransferase activity"/>
    <property type="evidence" value="ECO:0007669"/>
    <property type="project" value="UniProtKB-UniRule"/>
</dbReference>
<keyword evidence="13 18" id="KW-0012">Acyltransferase</keyword>
<feature type="binding site" evidence="18">
    <location>
        <position position="421"/>
    </location>
    <ligand>
        <name>acetyl-CoA</name>
        <dbReference type="ChEBI" id="CHEBI:57288"/>
    </ligand>
</feature>
<dbReference type="CDD" id="cd02540">
    <property type="entry name" value="GT2_GlmU_N_bac"/>
    <property type="match status" value="1"/>
</dbReference>
<dbReference type="PANTHER" id="PTHR43584">
    <property type="entry name" value="NUCLEOTIDYL TRANSFERASE"/>
    <property type="match status" value="1"/>
</dbReference>
<dbReference type="GO" id="GO:0016020">
    <property type="term" value="C:membrane"/>
    <property type="evidence" value="ECO:0007669"/>
    <property type="project" value="GOC"/>
</dbReference>
<dbReference type="InterPro" id="IPR029044">
    <property type="entry name" value="Nucleotide-diphossugar_trans"/>
</dbReference>
<evidence type="ECO:0000259" key="20">
    <source>
        <dbReference type="Pfam" id="PF25087"/>
    </source>
</evidence>
<comment type="pathway">
    <text evidence="18">Nucleotide-sugar biosynthesis; UDP-N-acetyl-alpha-D-glucosamine biosynthesis; N-acetyl-alpha-D-glucosamine 1-phosphate from alpha-D-glucosamine 6-phosphate (route II): step 2/2.</text>
</comment>
<keyword evidence="9 18" id="KW-0460">Magnesium</keyword>
<dbReference type="GO" id="GO:0005737">
    <property type="term" value="C:cytoplasm"/>
    <property type="evidence" value="ECO:0007669"/>
    <property type="project" value="UniProtKB-SubCell"/>
</dbReference>
<name>A0A7G1QBU1_9GAMM</name>
<dbReference type="KEGG" id="ntg:NSCAC_1766"/>
<comment type="catalytic activity">
    <reaction evidence="16 18">
        <text>N-acetyl-alpha-D-glucosamine 1-phosphate + UTP + H(+) = UDP-N-acetyl-alpha-D-glucosamine + diphosphate</text>
        <dbReference type="Rhea" id="RHEA:13509"/>
        <dbReference type="ChEBI" id="CHEBI:15378"/>
        <dbReference type="ChEBI" id="CHEBI:33019"/>
        <dbReference type="ChEBI" id="CHEBI:46398"/>
        <dbReference type="ChEBI" id="CHEBI:57705"/>
        <dbReference type="ChEBI" id="CHEBI:57776"/>
        <dbReference type="EC" id="2.7.7.23"/>
    </reaction>
</comment>
<dbReference type="Pfam" id="PF25087">
    <property type="entry name" value="GMPPB_C"/>
    <property type="match status" value="1"/>
</dbReference>
<comment type="subcellular location">
    <subcellularLocation>
        <location evidence="1 18">Cytoplasm</location>
    </subcellularLocation>
</comment>
<dbReference type="Pfam" id="PF12804">
    <property type="entry name" value="NTP_transf_3"/>
    <property type="match status" value="1"/>
</dbReference>
<evidence type="ECO:0000313" key="21">
    <source>
        <dbReference type="EMBL" id="CAB1277626.1"/>
    </source>
</evidence>
<feature type="region of interest" description="Pyrophosphorylase" evidence="18">
    <location>
        <begin position="1"/>
        <end position="227"/>
    </location>
</feature>
<feature type="binding site" evidence="18">
    <location>
        <position position="438"/>
    </location>
    <ligand>
        <name>acetyl-CoA</name>
        <dbReference type="ChEBI" id="CHEBI:57288"/>
    </ligand>
</feature>
<keyword evidence="6 18" id="KW-0548">Nucleotidyltransferase</keyword>
<dbReference type="RefSeq" id="WP_197744398.1">
    <property type="nucleotide sequence ID" value="NZ_LR778175.1"/>
</dbReference>
<evidence type="ECO:0000256" key="1">
    <source>
        <dbReference type="ARBA" id="ARBA00004496"/>
    </source>
</evidence>
<keyword evidence="14 18" id="KW-0961">Cell wall biogenesis/degradation</keyword>
<feature type="binding site" evidence="18">
    <location>
        <begin position="384"/>
        <end position="385"/>
    </location>
    <ligand>
        <name>acetyl-CoA</name>
        <dbReference type="ChEBI" id="CHEBI:57288"/>
    </ligand>
</feature>
<accession>A0A7G1QBU1</accession>
<evidence type="ECO:0000256" key="7">
    <source>
        <dbReference type="ARBA" id="ARBA00022723"/>
    </source>
</evidence>
<evidence type="ECO:0000256" key="16">
    <source>
        <dbReference type="ARBA" id="ARBA00048493"/>
    </source>
</evidence>
<keyword evidence="8 18" id="KW-0677">Repeat</keyword>
<dbReference type="EC" id="2.7.7.23" evidence="18"/>
<feature type="binding site" evidence="18">
    <location>
        <position position="225"/>
    </location>
    <ligand>
        <name>Mg(2+)</name>
        <dbReference type="ChEBI" id="CHEBI:18420"/>
    </ligand>
</feature>
<gene>
    <name evidence="18 21" type="primary">glmU</name>
    <name evidence="21" type="ORF">NSCAC_1766</name>
</gene>
<evidence type="ECO:0000256" key="11">
    <source>
        <dbReference type="ARBA" id="ARBA00022984"/>
    </source>
</evidence>
<evidence type="ECO:0000256" key="13">
    <source>
        <dbReference type="ARBA" id="ARBA00023315"/>
    </source>
</evidence>
<feature type="binding site" evidence="18">
    <location>
        <begin position="8"/>
        <end position="11"/>
    </location>
    <ligand>
        <name>UDP-N-acetyl-alpha-D-glucosamine</name>
        <dbReference type="ChEBI" id="CHEBI:57705"/>
    </ligand>
</feature>
<feature type="binding site" evidence="18">
    <location>
        <position position="331"/>
    </location>
    <ligand>
        <name>UDP-N-acetyl-alpha-D-glucosamine</name>
        <dbReference type="ChEBI" id="CHEBI:57705"/>
    </ligand>
</feature>
<comment type="pathway">
    <text evidence="18">Bacterial outer membrane biogenesis; LPS lipid A biosynthesis.</text>
</comment>
<evidence type="ECO:0000256" key="4">
    <source>
        <dbReference type="ARBA" id="ARBA00022490"/>
    </source>
</evidence>
<keyword evidence="7 18" id="KW-0479">Metal-binding</keyword>
<dbReference type="GO" id="GO:0071555">
    <property type="term" value="P:cell wall organization"/>
    <property type="evidence" value="ECO:0007669"/>
    <property type="project" value="UniProtKB-KW"/>
</dbReference>
<feature type="binding site" evidence="18">
    <location>
        <position position="137"/>
    </location>
    <ligand>
        <name>UDP-N-acetyl-alpha-D-glucosamine</name>
        <dbReference type="ChEBI" id="CHEBI:57705"/>
    </ligand>
</feature>
<feature type="region of interest" description="N-acetyltransferase" evidence="18">
    <location>
        <begin position="249"/>
        <end position="456"/>
    </location>
</feature>
<feature type="binding site" evidence="18">
    <location>
        <position position="225"/>
    </location>
    <ligand>
        <name>UDP-N-acetyl-alpha-D-glucosamine</name>
        <dbReference type="ChEBI" id="CHEBI:57705"/>
    </ligand>
</feature>
<dbReference type="GO" id="GO:0000287">
    <property type="term" value="F:magnesium ion binding"/>
    <property type="evidence" value="ECO:0007669"/>
    <property type="project" value="UniProtKB-UniRule"/>
</dbReference>
<feature type="binding site" evidence="18">
    <location>
        <position position="364"/>
    </location>
    <ligand>
        <name>UDP-N-acetyl-alpha-D-glucosamine</name>
        <dbReference type="ChEBI" id="CHEBI:57705"/>
    </ligand>
</feature>
<dbReference type="InterPro" id="IPR025877">
    <property type="entry name" value="MobA-like_NTP_Trfase"/>
</dbReference>
<dbReference type="NCBIfam" id="TIGR01173">
    <property type="entry name" value="glmU"/>
    <property type="match status" value="1"/>
</dbReference>
<comment type="similarity">
    <text evidence="3 18">In the N-terminal section; belongs to the N-acetylglucosamine-1-phosphate uridyltransferase family.</text>
</comment>
<feature type="binding site" evidence="18">
    <location>
        <position position="375"/>
    </location>
    <ligand>
        <name>UDP-N-acetyl-alpha-D-glucosamine</name>
        <dbReference type="ChEBI" id="CHEBI:57705"/>
    </ligand>
</feature>
<protein>
    <recommendedName>
        <fullName evidence="18">Bifunctional protein GlmU</fullName>
    </recommendedName>
    <domain>
        <recommendedName>
            <fullName evidence="18">UDP-N-acetylglucosamine pyrophosphorylase</fullName>
            <ecNumber evidence="18">2.7.7.23</ecNumber>
        </recommendedName>
        <alternativeName>
            <fullName evidence="18">N-acetylglucosamine-1-phosphate uridyltransferase</fullName>
        </alternativeName>
    </domain>
    <domain>
        <recommendedName>
            <fullName evidence="18">Glucosamine-1-phosphate N-acetyltransferase</fullName>
            <ecNumber evidence="18">2.3.1.157</ecNumber>
        </recommendedName>
    </domain>
</protein>
<evidence type="ECO:0000256" key="12">
    <source>
        <dbReference type="ARBA" id="ARBA00023268"/>
    </source>
</evidence>
<evidence type="ECO:0000256" key="17">
    <source>
        <dbReference type="ARBA" id="ARBA00049628"/>
    </source>
</evidence>
<dbReference type="Proteomes" id="UP000516072">
    <property type="component" value="Chromosome"/>
</dbReference>
<comment type="function">
    <text evidence="17 18">Catalyzes the last two sequential reactions in the de novo biosynthetic pathway for UDP-N-acetylglucosamine (UDP-GlcNAc). The C-terminal domain catalyzes the transfer of acetyl group from acetyl coenzyme A to glucosamine-1-phosphate (GlcN-1-P) to produce N-acetylglucosamine-1-phosphate (GlcNAc-1-P), which is converted into UDP-GlcNAc by the transfer of uridine 5-monophosphate (from uridine 5-triphosphate), a reaction catalyzed by the N-terminal domain.</text>
</comment>
<dbReference type="GO" id="GO:0008360">
    <property type="term" value="P:regulation of cell shape"/>
    <property type="evidence" value="ECO:0007669"/>
    <property type="project" value="UniProtKB-KW"/>
</dbReference>
<evidence type="ECO:0000256" key="10">
    <source>
        <dbReference type="ARBA" id="ARBA00022960"/>
    </source>
</evidence>
<dbReference type="InterPro" id="IPR011004">
    <property type="entry name" value="Trimer_LpxA-like_sf"/>
</dbReference>
<dbReference type="GO" id="GO:0009245">
    <property type="term" value="P:lipid A biosynthetic process"/>
    <property type="evidence" value="ECO:0007669"/>
    <property type="project" value="UniProtKB-UniRule"/>
</dbReference>
<dbReference type="GO" id="GO:0003977">
    <property type="term" value="F:UDP-N-acetylglucosamine diphosphorylase activity"/>
    <property type="evidence" value="ECO:0007669"/>
    <property type="project" value="UniProtKB-UniRule"/>
</dbReference>
<evidence type="ECO:0000256" key="9">
    <source>
        <dbReference type="ARBA" id="ARBA00022842"/>
    </source>
</evidence>
<dbReference type="SUPFAM" id="SSF53448">
    <property type="entry name" value="Nucleotide-diphospho-sugar transferases"/>
    <property type="match status" value="1"/>
</dbReference>
<keyword evidence="12 18" id="KW-0511">Multifunctional enzyme</keyword>
<dbReference type="InterPro" id="IPR005882">
    <property type="entry name" value="Bifunctional_GlmU"/>
</dbReference>
<evidence type="ECO:0000256" key="15">
    <source>
        <dbReference type="ARBA" id="ARBA00048247"/>
    </source>
</evidence>
<feature type="active site" description="Proton acceptor" evidence="18">
    <location>
        <position position="361"/>
    </location>
</feature>
<evidence type="ECO:0000259" key="19">
    <source>
        <dbReference type="Pfam" id="PF12804"/>
    </source>
</evidence>
<evidence type="ECO:0000256" key="5">
    <source>
        <dbReference type="ARBA" id="ARBA00022679"/>
    </source>
</evidence>
<dbReference type="GO" id="GO:0000902">
    <property type="term" value="P:cell morphogenesis"/>
    <property type="evidence" value="ECO:0007669"/>
    <property type="project" value="UniProtKB-UniRule"/>
</dbReference>
<dbReference type="CDD" id="cd03353">
    <property type="entry name" value="LbH_GlmU_C"/>
    <property type="match status" value="1"/>
</dbReference>
<keyword evidence="10 18" id="KW-0133">Cell shape</keyword>
<comment type="cofactor">
    <cofactor evidence="18">
        <name>Mg(2+)</name>
        <dbReference type="ChEBI" id="CHEBI:18420"/>
    </cofactor>
    <text evidence="18">Binds 1 Mg(2+) ion per subunit.</text>
</comment>
<feature type="domain" description="Mannose-1-phosphate guanyltransferase C-terminal" evidence="20">
    <location>
        <begin position="262"/>
        <end position="343"/>
    </location>
</feature>
<comment type="similarity">
    <text evidence="2 18">In the C-terminal section; belongs to the transferase hexapeptide repeat family.</text>
</comment>
<dbReference type="UniPathway" id="UPA00113">
    <property type="reaction ID" value="UER00532"/>
</dbReference>
<feature type="binding site" evidence="18">
    <location>
        <position position="152"/>
    </location>
    <ligand>
        <name>UDP-N-acetyl-alpha-D-glucosamine</name>
        <dbReference type="ChEBI" id="CHEBI:57705"/>
    </ligand>
</feature>
<feature type="binding site" evidence="18">
    <location>
        <position position="403"/>
    </location>
    <ligand>
        <name>acetyl-CoA</name>
        <dbReference type="ChEBI" id="CHEBI:57288"/>
    </ligand>
</feature>
<comment type="catalytic activity">
    <reaction evidence="15 18">
        <text>alpha-D-glucosamine 1-phosphate + acetyl-CoA = N-acetyl-alpha-D-glucosamine 1-phosphate + CoA + H(+)</text>
        <dbReference type="Rhea" id="RHEA:13725"/>
        <dbReference type="ChEBI" id="CHEBI:15378"/>
        <dbReference type="ChEBI" id="CHEBI:57287"/>
        <dbReference type="ChEBI" id="CHEBI:57288"/>
        <dbReference type="ChEBI" id="CHEBI:57776"/>
        <dbReference type="ChEBI" id="CHEBI:58516"/>
        <dbReference type="EC" id="2.3.1.157"/>
    </reaction>
</comment>
<dbReference type="EC" id="2.3.1.157" evidence="18"/>
<feature type="binding site" evidence="18">
    <location>
        <position position="167"/>
    </location>
    <ligand>
        <name>UDP-N-acetyl-alpha-D-glucosamine</name>
        <dbReference type="ChEBI" id="CHEBI:57705"/>
    </ligand>
</feature>
<keyword evidence="11 18" id="KW-0573">Peptidoglycan synthesis</keyword>
<feature type="binding site" evidence="18">
    <location>
        <position position="73"/>
    </location>
    <ligand>
        <name>UDP-N-acetyl-alpha-D-glucosamine</name>
        <dbReference type="ChEBI" id="CHEBI:57705"/>
    </ligand>
</feature>
<dbReference type="SUPFAM" id="SSF51161">
    <property type="entry name" value="Trimeric LpxA-like enzymes"/>
    <property type="match status" value="1"/>
</dbReference>
<feature type="region of interest" description="Linker" evidence="18">
    <location>
        <begin position="228"/>
        <end position="248"/>
    </location>
</feature>
<dbReference type="Gene3D" id="2.160.10.10">
    <property type="entry name" value="Hexapeptide repeat proteins"/>
    <property type="match status" value="1"/>
</dbReference>
<keyword evidence="4 18" id="KW-0963">Cytoplasm</keyword>
<dbReference type="GO" id="GO:0006048">
    <property type="term" value="P:UDP-N-acetylglucosamine biosynthetic process"/>
    <property type="evidence" value="ECO:0007669"/>
    <property type="project" value="UniProtKB-UniPathway"/>
</dbReference>
<dbReference type="HAMAP" id="MF_01631">
    <property type="entry name" value="GlmU"/>
    <property type="match status" value="1"/>
</dbReference>
<evidence type="ECO:0000256" key="2">
    <source>
        <dbReference type="ARBA" id="ARBA00007707"/>
    </source>
</evidence>
<feature type="binding site" evidence="18">
    <location>
        <position position="349"/>
    </location>
    <ligand>
        <name>UDP-N-acetyl-alpha-D-glucosamine</name>
        <dbReference type="ChEBI" id="CHEBI:57705"/>
    </ligand>
</feature>
<sequence length="456" mass="49643">MSVSVIILAAGQGKRMRSQLPKVLHKLAGQPLLSHIVTKVRQLTPKQIIIVYGHGGALVSNAIKADDITWVQQKEQLGTGHAVLQALPYLQDNTTTLILVGDVPLINTVTLRELLSTTTNNPLGLITANLDNPTGLGRIIRNSTGSISAIVEEADANSDQLKIKEINTGIIAIQTKHLKKVLPHVKNYNAQKEYYLTDIVSHTINGGDTIATVLAADPIEVIGINDRKQLSYLERAYQIREADRLMEQGVSFCDPNRFDLRGTIKIGQDVYIDANVILEGEITLGDNVIIGPNCYIRDTYISSGVQIFANCVIEEAIIDSQSKIGPFARIRPESKLGKQVHIGNFVEIKKSNIADRSKINHLSYIGDTLIGKNVNVGAGTITCNYDGVNKYQTIIEDNVFIGSDTQLIAPVTIGAGATIGAGTTITKDAPPDKLTLSRVPQKTHLTWKRSIKNPNK</sequence>
<organism evidence="21 22">
    <name type="scientific">Candidatus Nitrosacidococcus tergens</name>
    <dbReference type="NCBI Taxonomy" id="553981"/>
    <lineage>
        <taxon>Bacteria</taxon>
        <taxon>Pseudomonadati</taxon>
        <taxon>Pseudomonadota</taxon>
        <taxon>Gammaproteobacteria</taxon>
        <taxon>Chromatiales</taxon>
        <taxon>Chromatiaceae</taxon>
        <taxon>Candidatus Nitrosacidococcus</taxon>
    </lineage>
</organism>
<evidence type="ECO:0000256" key="3">
    <source>
        <dbReference type="ARBA" id="ARBA00007947"/>
    </source>
</evidence>
<dbReference type="InterPro" id="IPR056729">
    <property type="entry name" value="GMPPB_C"/>
</dbReference>
<dbReference type="AlphaFoldDB" id="A0A7G1QBU1"/>
<evidence type="ECO:0000256" key="6">
    <source>
        <dbReference type="ARBA" id="ARBA00022695"/>
    </source>
</evidence>
<dbReference type="PANTHER" id="PTHR43584:SF3">
    <property type="entry name" value="BIFUNCTIONAL PROTEIN GLMU"/>
    <property type="match status" value="1"/>
</dbReference>
<feature type="binding site" evidence="18">
    <location>
        <position position="22"/>
    </location>
    <ligand>
        <name>UDP-N-acetyl-alpha-D-glucosamine</name>
        <dbReference type="ChEBI" id="CHEBI:57705"/>
    </ligand>
</feature>
<feature type="domain" description="MobA-like NTP transferase" evidence="19">
    <location>
        <begin position="5"/>
        <end position="122"/>
    </location>
</feature>
<dbReference type="Pfam" id="PF00132">
    <property type="entry name" value="Hexapep"/>
    <property type="match status" value="1"/>
</dbReference>
<comment type="caution">
    <text evidence="18">Lacks conserved residue(s) required for the propagation of feature annotation.</text>
</comment>
<evidence type="ECO:0000256" key="8">
    <source>
        <dbReference type="ARBA" id="ARBA00022737"/>
    </source>
</evidence>
<comment type="subunit">
    <text evidence="18">Homotrimer.</text>
</comment>
<evidence type="ECO:0000256" key="18">
    <source>
        <dbReference type="HAMAP-Rule" id="MF_01631"/>
    </source>
</evidence>